<reference evidence="1 2" key="2">
    <citation type="submission" date="2017-10" db="EMBL/GenBank/DDBJ databases">
        <authorList>
            <person name="Banno H."/>
            <person name="Chua N.-H."/>
        </authorList>
    </citation>
    <scope>NUCLEOTIDE SEQUENCE [LARGE SCALE GENOMIC DNA]</scope>
    <source>
        <strain evidence="1 2">JK623</strain>
    </source>
</reference>
<evidence type="ECO:0000313" key="1">
    <source>
        <dbReference type="EMBL" id="PHU38679.1"/>
    </source>
</evidence>
<keyword evidence="2" id="KW-1185">Reference proteome</keyword>
<keyword evidence="1" id="KW-0966">Cell projection</keyword>
<dbReference type="SUPFAM" id="SSF101116">
    <property type="entry name" value="Flagellar export chaperone FliS"/>
    <property type="match status" value="1"/>
</dbReference>
<protein>
    <submittedName>
        <fullName evidence="1">Flagellar protein FliS</fullName>
    </submittedName>
</protein>
<dbReference type="EMBL" id="PDYG01000004">
    <property type="protein sequence ID" value="PHU38679.1"/>
    <property type="molecule type" value="Genomic_DNA"/>
</dbReference>
<dbReference type="InterPro" id="IPR036584">
    <property type="entry name" value="FliS_sf"/>
</dbReference>
<accession>A0A2G3E5X1</accession>
<dbReference type="AlphaFoldDB" id="A0A2G3E5X1"/>
<dbReference type="Proteomes" id="UP000224563">
    <property type="component" value="Unassembled WGS sequence"/>
</dbReference>
<dbReference type="Gene3D" id="1.20.120.340">
    <property type="entry name" value="Flagellar protein FliS"/>
    <property type="match status" value="1"/>
</dbReference>
<dbReference type="Pfam" id="PF02561">
    <property type="entry name" value="FliS"/>
    <property type="match status" value="1"/>
</dbReference>
<dbReference type="GO" id="GO:0044780">
    <property type="term" value="P:bacterial-type flagellum assembly"/>
    <property type="evidence" value="ECO:0007669"/>
    <property type="project" value="InterPro"/>
</dbReference>
<dbReference type="InterPro" id="IPR003713">
    <property type="entry name" value="FliS"/>
</dbReference>
<name>A0A2G3E5X1_9FIRM</name>
<organism evidence="1 2">
    <name type="scientific">Agathobacter ruminis</name>
    <dbReference type="NCBI Taxonomy" id="1712665"/>
    <lineage>
        <taxon>Bacteria</taxon>
        <taxon>Bacillati</taxon>
        <taxon>Bacillota</taxon>
        <taxon>Clostridia</taxon>
        <taxon>Lachnospirales</taxon>
        <taxon>Lachnospiraceae</taxon>
        <taxon>Agathobacter</taxon>
    </lineage>
</organism>
<keyword evidence="1" id="KW-0282">Flagellum</keyword>
<reference evidence="1 2" key="1">
    <citation type="submission" date="2017-10" db="EMBL/GenBank/DDBJ databases">
        <title>Resolving the taxonomy of Roseburia spp., Eubacterium rectale and Agathobacter spp. through phylogenomic analysis.</title>
        <authorList>
            <person name="Sheridan P.O."/>
            <person name="Walker A.W."/>
            <person name="Duncan S.H."/>
            <person name="Scott K.P."/>
            <person name="Toole P.W.O."/>
            <person name="Luis P."/>
            <person name="Flint H.J."/>
        </authorList>
    </citation>
    <scope>NUCLEOTIDE SEQUENCE [LARGE SCALE GENOMIC DNA]</scope>
    <source>
        <strain evidence="1 2">JK623</strain>
    </source>
</reference>
<evidence type="ECO:0000313" key="2">
    <source>
        <dbReference type="Proteomes" id="UP000224563"/>
    </source>
</evidence>
<gene>
    <name evidence="1" type="ORF">CSX02_01660</name>
</gene>
<keyword evidence="1" id="KW-0969">Cilium</keyword>
<dbReference type="RefSeq" id="WP_099385394.1">
    <property type="nucleotide sequence ID" value="NZ_JANSWH010000068.1"/>
</dbReference>
<proteinExistence type="predicted"/>
<comment type="caution">
    <text evidence="1">The sequence shown here is derived from an EMBL/GenBank/DDBJ whole genome shotgun (WGS) entry which is preliminary data.</text>
</comment>
<sequence>MDQELKRTFTRRISQSNKSELVVIIYDIYFAHSECAKRQKTEGDYEGYKESLRLAIGAQDELIRALNMQYTISENLRIIYQYCKNLVYRTLAEGKMEYLEESDCLMEKLRNSFAQVAKQDHSERMMQNTQTVYAGMTYGNGILNENYDYSASRGFFA</sequence>